<evidence type="ECO:0000256" key="1">
    <source>
        <dbReference type="ARBA" id="ARBA00008061"/>
    </source>
</evidence>
<feature type="domain" description="Glycosyl hydrolase family 13 catalytic" evidence="6">
    <location>
        <begin position="8"/>
        <end position="355"/>
    </location>
</feature>
<evidence type="ECO:0000256" key="3">
    <source>
        <dbReference type="ARBA" id="ARBA00023295"/>
    </source>
</evidence>
<dbReference type="Pfam" id="PF16657">
    <property type="entry name" value="Malt_amylase_C"/>
    <property type="match status" value="1"/>
</dbReference>
<accession>A0A9D2HIY9</accession>
<comment type="similarity">
    <text evidence="1 4">Belongs to the glycosyl hydrolase 13 family.</text>
</comment>
<keyword evidence="5" id="KW-0119">Carbohydrate metabolism</keyword>
<reference evidence="7" key="1">
    <citation type="journal article" date="2021" name="PeerJ">
        <title>Extensive microbial diversity within the chicken gut microbiome revealed by metagenomics and culture.</title>
        <authorList>
            <person name="Gilroy R."/>
            <person name="Ravi A."/>
            <person name="Getino M."/>
            <person name="Pursley I."/>
            <person name="Horton D.L."/>
            <person name="Alikhan N.F."/>
            <person name="Baker D."/>
            <person name="Gharbi K."/>
            <person name="Hall N."/>
            <person name="Watson M."/>
            <person name="Adriaenssens E.M."/>
            <person name="Foster-Nyarko E."/>
            <person name="Jarju S."/>
            <person name="Secka A."/>
            <person name="Antonio M."/>
            <person name="Oren A."/>
            <person name="Chaudhuri R.R."/>
            <person name="La Ragione R."/>
            <person name="Hildebrand F."/>
            <person name="Pallen M.J."/>
        </authorList>
    </citation>
    <scope>NUCLEOTIDE SEQUENCE</scope>
    <source>
        <strain evidence="7">CHK178-16964</strain>
    </source>
</reference>
<dbReference type="InterPro" id="IPR017853">
    <property type="entry name" value="GH"/>
</dbReference>
<dbReference type="Gene3D" id="3.20.20.80">
    <property type="entry name" value="Glycosidases"/>
    <property type="match status" value="1"/>
</dbReference>
<comment type="catalytic activity">
    <reaction evidence="5">
        <text>Endohydrolysis of (1-&gt;4)-alpha-D-glucosidic linkages in polysaccharides containing three or more (1-&gt;4)-alpha-linked D-glucose units.</text>
        <dbReference type="EC" id="3.2.1.1"/>
    </reaction>
</comment>
<dbReference type="PANTHER" id="PTHR10357">
    <property type="entry name" value="ALPHA-AMYLASE FAMILY MEMBER"/>
    <property type="match status" value="1"/>
</dbReference>
<dbReference type="SUPFAM" id="SSF51011">
    <property type="entry name" value="Glycosyl hydrolase domain"/>
    <property type="match status" value="1"/>
</dbReference>
<dbReference type="SMART" id="SM00642">
    <property type="entry name" value="Aamy"/>
    <property type="match status" value="1"/>
</dbReference>
<name>A0A9D2HIY9_9FIRM</name>
<dbReference type="CDD" id="cd11353">
    <property type="entry name" value="AmyAc_euk_bac_CMD_like"/>
    <property type="match status" value="1"/>
</dbReference>
<dbReference type="PANTHER" id="PTHR10357:SF210">
    <property type="entry name" value="MALTODEXTRIN GLUCOSIDASE"/>
    <property type="match status" value="1"/>
</dbReference>
<evidence type="ECO:0000313" key="7">
    <source>
        <dbReference type="EMBL" id="HJA72261.1"/>
    </source>
</evidence>
<dbReference type="Proteomes" id="UP000823900">
    <property type="component" value="Unassembled WGS sequence"/>
</dbReference>
<dbReference type="GO" id="GO:0043169">
    <property type="term" value="F:cation binding"/>
    <property type="evidence" value="ECO:0007669"/>
    <property type="project" value="InterPro"/>
</dbReference>
<dbReference type="Pfam" id="PF00128">
    <property type="entry name" value="Alpha-amylase"/>
    <property type="match status" value="1"/>
</dbReference>
<dbReference type="InterPro" id="IPR006047">
    <property type="entry name" value="GH13_cat_dom"/>
</dbReference>
<evidence type="ECO:0000256" key="4">
    <source>
        <dbReference type="RuleBase" id="RU003615"/>
    </source>
</evidence>
<protein>
    <recommendedName>
        <fullName evidence="5">Alpha-amylase</fullName>
        <ecNumber evidence="5">3.2.1.1</ecNumber>
    </recommendedName>
</protein>
<dbReference type="GO" id="GO:0005975">
    <property type="term" value="P:carbohydrate metabolic process"/>
    <property type="evidence" value="ECO:0007669"/>
    <property type="project" value="InterPro"/>
</dbReference>
<evidence type="ECO:0000256" key="2">
    <source>
        <dbReference type="ARBA" id="ARBA00022801"/>
    </source>
</evidence>
<dbReference type="AlphaFoldDB" id="A0A9D2HIY9"/>
<evidence type="ECO:0000256" key="5">
    <source>
        <dbReference type="RuleBase" id="RU361134"/>
    </source>
</evidence>
<dbReference type="EMBL" id="DWZA01000100">
    <property type="protein sequence ID" value="HJA72261.1"/>
    <property type="molecule type" value="Genomic_DNA"/>
</dbReference>
<dbReference type="InterPro" id="IPR006046">
    <property type="entry name" value="Alpha_amylase"/>
</dbReference>
<evidence type="ECO:0000259" key="6">
    <source>
        <dbReference type="SMART" id="SM00642"/>
    </source>
</evidence>
<dbReference type="GO" id="GO:0004556">
    <property type="term" value="F:alpha-amylase activity"/>
    <property type="evidence" value="ECO:0007669"/>
    <property type="project" value="UniProtKB-UniRule"/>
</dbReference>
<keyword evidence="3 5" id="KW-0326">Glycosidase</keyword>
<evidence type="ECO:0000313" key="8">
    <source>
        <dbReference type="Proteomes" id="UP000823900"/>
    </source>
</evidence>
<dbReference type="Gene3D" id="2.60.40.1180">
    <property type="entry name" value="Golgi alpha-mannosidase II"/>
    <property type="match status" value="1"/>
</dbReference>
<gene>
    <name evidence="7" type="ORF">IAA07_11930</name>
</gene>
<proteinExistence type="inferred from homology"/>
<dbReference type="EC" id="3.2.1.1" evidence="5"/>
<dbReference type="PRINTS" id="PR00110">
    <property type="entry name" value="ALPHAAMYLASE"/>
</dbReference>
<comment type="caution">
    <text evidence="7">The sequence shown here is derived from an EMBL/GenBank/DDBJ whole genome shotgun (WGS) entry which is preliminary data.</text>
</comment>
<dbReference type="SUPFAM" id="SSF51445">
    <property type="entry name" value="(Trans)glycosidases"/>
    <property type="match status" value="1"/>
</dbReference>
<organism evidence="7 8">
    <name type="scientific">Candidatus Lachnoclostridium stercoravium</name>
    <dbReference type="NCBI Taxonomy" id="2838633"/>
    <lineage>
        <taxon>Bacteria</taxon>
        <taxon>Bacillati</taxon>
        <taxon>Bacillota</taxon>
        <taxon>Clostridia</taxon>
        <taxon>Lachnospirales</taxon>
        <taxon>Lachnospiraceae</taxon>
    </lineage>
</organism>
<sequence length="459" mass="52992">MHTWYEKAVFYHMYPLGMTGAPKRNDSPETVHRFNELDQWIPHIRELGCTAIYIGPLFESTSHGYDTRDFKIVDRRLGDNDDFIHFVSLCHESGIRVVVDGVFNHTGREFFAFRDIQEKKWDSPYKDWYKGVRFDWGSPMGDPFAYEAWHGIADLPALNVRNPEVKSFLFDIIRFWITEFHIDGIRLDCANVLDFSFMEEMRSFTEPLKKDFWLMGEVIHGEYSRWVNPKMLHSVTNYALHKSLYSGCNDHNFFEIAHNVRRLEPLGRDLYTFVDNHDEDRIASKLNIKEHLFPVHVLLFTLPGIPSVYYGSEWAVPGKRTSSCDDMLRPAIHPAEFHDLEVPLTGRIRQLARIHRDHPAFHRGDYKELLLTNRQYAFSRSGSGETIITAVNNDENSCSLSIPVEGPYTEACELLSGALFPVENGRLAVTLNAADGKIFLLSEKPVQPEDTDLDGQNDK</sequence>
<reference evidence="7" key="2">
    <citation type="submission" date="2021-04" db="EMBL/GenBank/DDBJ databases">
        <authorList>
            <person name="Gilroy R."/>
        </authorList>
    </citation>
    <scope>NUCLEOTIDE SEQUENCE</scope>
    <source>
        <strain evidence="7">CHK178-16964</strain>
    </source>
</reference>
<dbReference type="InterPro" id="IPR032091">
    <property type="entry name" value="Malt_amylase-like_C"/>
</dbReference>
<keyword evidence="2 5" id="KW-0378">Hydrolase</keyword>
<dbReference type="InterPro" id="IPR013780">
    <property type="entry name" value="Glyco_hydro_b"/>
</dbReference>